<evidence type="ECO:0000259" key="2">
    <source>
        <dbReference type="PROSITE" id="PS50943"/>
    </source>
</evidence>
<keyword evidence="4" id="KW-1185">Reference proteome</keyword>
<evidence type="ECO:0000313" key="3">
    <source>
        <dbReference type="EMBL" id="MFH7596024.1"/>
    </source>
</evidence>
<name>A0ABW7PCR3_9ACTN</name>
<accession>A0ABW7PCR3</accession>
<dbReference type="EMBL" id="JBBDHD010000026">
    <property type="protein sequence ID" value="MFH7596024.1"/>
    <property type="molecule type" value="Genomic_DNA"/>
</dbReference>
<gene>
    <name evidence="3" type="ORF">WDV06_13100</name>
</gene>
<reference evidence="3 4" key="1">
    <citation type="submission" date="2024-03" db="EMBL/GenBank/DDBJ databases">
        <title>Whole genome sequencing of Streptomyces racemochromogenes, to identify antimicrobial biosynthetic gene clusters.</title>
        <authorList>
            <person name="Suryawanshi P."/>
            <person name="Krishnaraj P.U."/>
            <person name="Arun Y.P."/>
            <person name="Suryawanshi M.P."/>
            <person name="Rakshit O."/>
        </authorList>
    </citation>
    <scope>NUCLEOTIDE SEQUENCE [LARGE SCALE GENOMIC DNA]</scope>
    <source>
        <strain evidence="3 4">AUDT626</strain>
    </source>
</reference>
<dbReference type="Proteomes" id="UP001610631">
    <property type="component" value="Unassembled WGS sequence"/>
</dbReference>
<dbReference type="SUPFAM" id="SSF47413">
    <property type="entry name" value="lambda repressor-like DNA-binding domains"/>
    <property type="match status" value="1"/>
</dbReference>
<feature type="domain" description="HTH cro/C1-type" evidence="2">
    <location>
        <begin position="48"/>
        <end position="108"/>
    </location>
</feature>
<comment type="caution">
    <text evidence="3">The sequence shown here is derived from an EMBL/GenBank/DDBJ whole genome shotgun (WGS) entry which is preliminary data.</text>
</comment>
<organism evidence="3 4">
    <name type="scientific">Streptomyces racemochromogenes</name>
    <dbReference type="NCBI Taxonomy" id="67353"/>
    <lineage>
        <taxon>Bacteria</taxon>
        <taxon>Bacillati</taxon>
        <taxon>Actinomycetota</taxon>
        <taxon>Actinomycetes</taxon>
        <taxon>Kitasatosporales</taxon>
        <taxon>Streptomycetaceae</taxon>
        <taxon>Streptomyces</taxon>
    </lineage>
</organism>
<dbReference type="RefSeq" id="WP_395509866.1">
    <property type="nucleotide sequence ID" value="NZ_JBBDHD010000026.1"/>
</dbReference>
<keyword evidence="1" id="KW-0175">Coiled coil</keyword>
<sequence>MLLQQCRNVCLLDSEVGRPRLPPSIANLTRKCQTAMNPLPGDLFARRLRQERERLGISQAELARRMAALLGANVDSTAITRIEQQTRAVRLDEAVTAAEALGVPLITLVSDNYARENEAEIQKQLAELAIAEQERERLLQKIHRITQTIQQLSAEREAFRSHALSVNPETAGDHELDPETQAALDVRMRDVRNKPAGEGAGPGPGA</sequence>
<proteinExistence type="predicted"/>
<evidence type="ECO:0000313" key="4">
    <source>
        <dbReference type="Proteomes" id="UP001610631"/>
    </source>
</evidence>
<dbReference type="CDD" id="cd00093">
    <property type="entry name" value="HTH_XRE"/>
    <property type="match status" value="1"/>
</dbReference>
<dbReference type="InterPro" id="IPR001387">
    <property type="entry name" value="Cro/C1-type_HTH"/>
</dbReference>
<dbReference type="Pfam" id="PF13560">
    <property type="entry name" value="HTH_31"/>
    <property type="match status" value="1"/>
</dbReference>
<protein>
    <submittedName>
        <fullName evidence="3">Helix-turn-helix transcriptional regulator</fullName>
    </submittedName>
</protein>
<evidence type="ECO:0000256" key="1">
    <source>
        <dbReference type="SAM" id="Coils"/>
    </source>
</evidence>
<dbReference type="InterPro" id="IPR010982">
    <property type="entry name" value="Lambda_DNA-bd_dom_sf"/>
</dbReference>
<dbReference type="Gene3D" id="1.10.260.40">
    <property type="entry name" value="lambda repressor-like DNA-binding domains"/>
    <property type="match status" value="1"/>
</dbReference>
<dbReference type="SMART" id="SM00530">
    <property type="entry name" value="HTH_XRE"/>
    <property type="match status" value="1"/>
</dbReference>
<feature type="coiled-coil region" evidence="1">
    <location>
        <begin position="114"/>
        <end position="155"/>
    </location>
</feature>
<dbReference type="PROSITE" id="PS50943">
    <property type="entry name" value="HTH_CROC1"/>
    <property type="match status" value="1"/>
</dbReference>